<proteinExistence type="predicted"/>
<dbReference type="CTD" id="78775853"/>
<evidence type="ECO:0000256" key="1">
    <source>
        <dbReference type="SAM" id="SignalP"/>
    </source>
</evidence>
<protein>
    <submittedName>
        <fullName evidence="2">Uncharacterized protein</fullName>
    </submittedName>
</protein>
<feature type="signal peptide" evidence="1">
    <location>
        <begin position="1"/>
        <end position="30"/>
    </location>
</feature>
<feature type="chain" id="PRO_5025592127" evidence="1">
    <location>
        <begin position="31"/>
        <end position="68"/>
    </location>
</feature>
<evidence type="ECO:0000313" key="2">
    <source>
        <dbReference type="EMBL" id="KAF1757642.1"/>
    </source>
</evidence>
<gene>
    <name evidence="2" type="ORF">GCK72_014098</name>
</gene>
<keyword evidence="1" id="KW-0732">Signal</keyword>
<evidence type="ECO:0000313" key="3">
    <source>
        <dbReference type="Proteomes" id="UP000483820"/>
    </source>
</evidence>
<organism evidence="2 3">
    <name type="scientific">Caenorhabditis remanei</name>
    <name type="common">Caenorhabditis vulgaris</name>
    <dbReference type="NCBI Taxonomy" id="31234"/>
    <lineage>
        <taxon>Eukaryota</taxon>
        <taxon>Metazoa</taxon>
        <taxon>Ecdysozoa</taxon>
        <taxon>Nematoda</taxon>
        <taxon>Chromadorea</taxon>
        <taxon>Rhabditida</taxon>
        <taxon>Rhabditina</taxon>
        <taxon>Rhabditomorpha</taxon>
        <taxon>Rhabditoidea</taxon>
        <taxon>Rhabditidae</taxon>
        <taxon>Peloderinae</taxon>
        <taxon>Caenorhabditis</taxon>
    </lineage>
</organism>
<sequence length="68" mass="7463">MISESSKIKTYKVRCILLMCLILQPEVITASPTAQPLYWRHSACNSLLPAAAWIAPSTPPPANRSVLL</sequence>
<dbReference type="GeneID" id="78775853"/>
<dbReference type="EMBL" id="WUAV01000004">
    <property type="protein sequence ID" value="KAF1757642.1"/>
    <property type="molecule type" value="Genomic_DNA"/>
</dbReference>
<dbReference type="RefSeq" id="XP_053584912.1">
    <property type="nucleotide sequence ID" value="XM_053730140.1"/>
</dbReference>
<accession>A0A6A5GTC6</accession>
<reference evidence="2 3" key="1">
    <citation type="submission" date="2019-12" db="EMBL/GenBank/DDBJ databases">
        <title>Chromosome-level assembly of the Caenorhabditis remanei genome.</title>
        <authorList>
            <person name="Teterina A.A."/>
            <person name="Willis J.H."/>
            <person name="Phillips P.C."/>
        </authorList>
    </citation>
    <scope>NUCLEOTIDE SEQUENCE [LARGE SCALE GENOMIC DNA]</scope>
    <source>
        <strain evidence="2 3">PX506</strain>
        <tissue evidence="2">Whole organism</tissue>
    </source>
</reference>
<comment type="caution">
    <text evidence="2">The sequence shown here is derived from an EMBL/GenBank/DDBJ whole genome shotgun (WGS) entry which is preliminary data.</text>
</comment>
<dbReference type="AlphaFoldDB" id="A0A6A5GTC6"/>
<dbReference type="Proteomes" id="UP000483820">
    <property type="component" value="Chromosome IV"/>
</dbReference>
<dbReference type="KEGG" id="crq:GCK72_014098"/>
<name>A0A6A5GTC6_CAERE</name>